<dbReference type="EMBL" id="DF977453">
    <property type="protein sequence ID" value="GAP84739.1"/>
    <property type="molecule type" value="Genomic_DNA"/>
</dbReference>
<feature type="compositionally biased region" description="Basic and acidic residues" evidence="1">
    <location>
        <begin position="77"/>
        <end position="90"/>
    </location>
</feature>
<accession>A0A1W2TAU0</accession>
<dbReference type="PANTHER" id="PTHR39596">
    <property type="match status" value="1"/>
</dbReference>
<dbReference type="STRING" id="77044.A0A1W2TAU0"/>
<feature type="region of interest" description="Disordered" evidence="1">
    <location>
        <begin position="48"/>
        <end position="97"/>
    </location>
</feature>
<reference evidence="2" key="1">
    <citation type="submission" date="2016-03" db="EMBL/GenBank/DDBJ databases">
        <title>Draft genome sequence of Rosellinia necatrix.</title>
        <authorList>
            <person name="Kanematsu S."/>
        </authorList>
    </citation>
    <scope>NUCLEOTIDE SEQUENCE [LARGE SCALE GENOMIC DNA]</scope>
    <source>
        <strain evidence="2">W97</strain>
    </source>
</reference>
<dbReference type="PANTHER" id="PTHR39596:SF2">
    <property type="entry name" value="HET DOMAIN PROTEIN (AFU_ORTHOLOGUE AFUA_1G17550)-RELATED"/>
    <property type="match status" value="1"/>
</dbReference>
<organism evidence="2">
    <name type="scientific">Rosellinia necatrix</name>
    <name type="common">White root-rot fungus</name>
    <dbReference type="NCBI Taxonomy" id="77044"/>
    <lineage>
        <taxon>Eukaryota</taxon>
        <taxon>Fungi</taxon>
        <taxon>Dikarya</taxon>
        <taxon>Ascomycota</taxon>
        <taxon>Pezizomycotina</taxon>
        <taxon>Sordariomycetes</taxon>
        <taxon>Xylariomycetidae</taxon>
        <taxon>Xylariales</taxon>
        <taxon>Xylariaceae</taxon>
        <taxon>Rosellinia</taxon>
    </lineage>
</organism>
<keyword evidence="3" id="KW-1185">Reference proteome</keyword>
<evidence type="ECO:0000313" key="2">
    <source>
        <dbReference type="EMBL" id="GAP84739.1"/>
    </source>
</evidence>
<gene>
    <name evidence="2" type="ORF">SAMD00023353_0800430</name>
</gene>
<dbReference type="Proteomes" id="UP000054516">
    <property type="component" value="Unassembled WGS sequence"/>
</dbReference>
<evidence type="ECO:0000256" key="1">
    <source>
        <dbReference type="SAM" id="MobiDB-lite"/>
    </source>
</evidence>
<dbReference type="AlphaFoldDB" id="A0A1W2TAU0"/>
<evidence type="ECO:0000313" key="3">
    <source>
        <dbReference type="Proteomes" id="UP000054516"/>
    </source>
</evidence>
<name>A0A1W2TAU0_ROSNE</name>
<dbReference type="OMA" id="YSHENST"/>
<proteinExistence type="predicted"/>
<evidence type="ECO:0008006" key="4">
    <source>
        <dbReference type="Google" id="ProtNLM"/>
    </source>
</evidence>
<sequence>MCLSPRDLSHAPSGTATCVNTPQVEFEDPISGDRLCVEISTPLATPGYFRVSSSSRPPPSPSAGVHNKKPPASQEGCRNKDYTKRSRQSGDVDVSPTDEDDLLCYGQKVLAKVHRFFYFSGIQRCDNPLCLLRKRALMDSAPACNWAAFRDAIVTCIACREPAREINNLDPIIQNHKHNSNVVQWSKIPAVFCLDILGMFDVWVWATRLAFGPIDGMMEEWEMHRPIDFNQLWQGLNPGHSLRAVEGSRRLSEYGICLNRLWNVSLQSPNGITDISHVVDTALGAPLLGTKGKHSECTEEHCLYSHENSTLVRQAHKCPSGNCTDELIFPPDKLNVAFKNVKISSGQPTWYNTAWRLQTRKAHGEAFALCDSNTGYMAISHVWADGTGAGMKSPGQVNSCLYEYFKKIARRKECSCDGIWWDAISIPTERTARGAAINSMLENYQKAKITLVHDQDLVNFEWRDDGSPAVALILSSWFTRGWTAAELWASRSHPVKVVFKDPSSDEPLIKDLYDDIFGGDLSGWLFNNGNHPAGSPSFQARVLDPDGKIPTLGHLIATDILALLWRPETGNASVTTVGDLSSLLQILRPRTTSWARDRMIISGLMCLLPSEMDQSLSGSHITQRILAKIGVLKATELLNHNIPMFNIGPWDWCPQSIFDFAQSFSSNTASGDFCQVYPDGRLRGDFLAYEVLYSDAIAAYRPHPALAARVSVALMARNKCLLLTTPTIQQQQAYILFQPTYLNDRTITGRWIGSVSLKNALGNSRRNFHSGELGYGELEVEFGNDTSEIGTPLPIVSFQSVAEARLGFKRSRPRSAAPWLLSTHPKGGNFQLLPQTVYLYAENVEPTANIGKERRLFTHPMATMVINNAMQDESTILSTFVDELTKSLGSHEITPCHESHSYPCQGTVYIRWSFPYHQFGYLNCENIVRIIFLSKFHVTNSLANPPSDCQIQLGMIDFEEQILPNSRIESGKDGETERLFVATCLPCHECDACIKSNRQSKRGQI</sequence>
<dbReference type="OrthoDB" id="20872at2759"/>
<protein>
    <recommendedName>
        <fullName evidence="4">Heterokaryon incompatibility domain-containing protein</fullName>
    </recommendedName>
</protein>